<organism evidence="1 2">
    <name type="scientific">Mycobacterium scrofulaceum</name>
    <dbReference type="NCBI Taxonomy" id="1783"/>
    <lineage>
        <taxon>Bacteria</taxon>
        <taxon>Bacillati</taxon>
        <taxon>Actinomycetota</taxon>
        <taxon>Actinomycetes</taxon>
        <taxon>Mycobacteriales</taxon>
        <taxon>Mycobacteriaceae</taxon>
        <taxon>Mycobacterium</taxon>
    </lineage>
</organism>
<reference evidence="1 2" key="1">
    <citation type="submission" date="2017-02" db="EMBL/GenBank/DDBJ databases">
        <title>The new phylogeny of genus Mycobacterium.</title>
        <authorList>
            <person name="Tortoli E."/>
            <person name="Trovato A."/>
            <person name="Cirillo D.M."/>
        </authorList>
    </citation>
    <scope>NUCLEOTIDE SEQUENCE [LARGE SCALE GENOMIC DNA]</scope>
    <source>
        <strain evidence="1 2">DSM 43992</strain>
    </source>
</reference>
<accession>A0A1X0KD72</accession>
<gene>
    <name evidence="1" type="ORF">BST44_16300</name>
</gene>
<proteinExistence type="predicted"/>
<keyword evidence="2" id="KW-1185">Reference proteome</keyword>
<protein>
    <submittedName>
        <fullName evidence="1">Uncharacterized protein</fullName>
    </submittedName>
</protein>
<dbReference type="AlphaFoldDB" id="A0A1X0KD72"/>
<dbReference type="Proteomes" id="UP000192601">
    <property type="component" value="Unassembled WGS sequence"/>
</dbReference>
<name>A0A1X0KD72_MYCSC</name>
<sequence length="59" mass="6645">MEKVQQMHETLGPAPYMADLWASIVDVADGWTEYNQKFGRIVSAAREVGITEPWLPPRG</sequence>
<evidence type="ECO:0000313" key="2">
    <source>
        <dbReference type="Proteomes" id="UP000192601"/>
    </source>
</evidence>
<dbReference type="EMBL" id="MVIJ01000023">
    <property type="protein sequence ID" value="ORB73127.1"/>
    <property type="molecule type" value="Genomic_DNA"/>
</dbReference>
<evidence type="ECO:0000313" key="1">
    <source>
        <dbReference type="EMBL" id="ORB73127.1"/>
    </source>
</evidence>
<comment type="caution">
    <text evidence="1">The sequence shown here is derived from an EMBL/GenBank/DDBJ whole genome shotgun (WGS) entry which is preliminary data.</text>
</comment>
<dbReference type="STRING" id="1783.BST44_16300"/>